<dbReference type="Pfam" id="PF02361">
    <property type="entry name" value="CbiQ"/>
    <property type="match status" value="1"/>
</dbReference>
<dbReference type="InterPro" id="IPR051611">
    <property type="entry name" value="ECF_transporter_component"/>
</dbReference>
<evidence type="ECO:0000256" key="3">
    <source>
        <dbReference type="ARBA" id="ARBA00022475"/>
    </source>
</evidence>
<name>A0A2W5SS91_ANCNO</name>
<evidence type="ECO:0000256" key="5">
    <source>
        <dbReference type="ARBA" id="ARBA00022989"/>
    </source>
</evidence>
<evidence type="ECO:0000256" key="6">
    <source>
        <dbReference type="ARBA" id="ARBA00023136"/>
    </source>
</evidence>
<keyword evidence="3" id="KW-1003">Cell membrane</keyword>
<evidence type="ECO:0000313" key="7">
    <source>
        <dbReference type="EMBL" id="PZQ85627.1"/>
    </source>
</evidence>
<keyword evidence="5" id="KW-1133">Transmembrane helix</keyword>
<comment type="similarity">
    <text evidence="2">Belongs to the CbiQ family.</text>
</comment>
<dbReference type="CDD" id="cd16914">
    <property type="entry name" value="EcfT"/>
    <property type="match status" value="1"/>
</dbReference>
<comment type="subcellular location">
    <subcellularLocation>
        <location evidence="1">Membrane</location>
        <topology evidence="1">Multi-pass membrane protein</topology>
    </subcellularLocation>
</comment>
<dbReference type="EMBL" id="QFQD01000002">
    <property type="protein sequence ID" value="PZQ85627.1"/>
    <property type="molecule type" value="Genomic_DNA"/>
</dbReference>
<proteinExistence type="inferred from homology"/>
<gene>
    <name evidence="7" type="ORF">DI549_00695</name>
</gene>
<protein>
    <submittedName>
        <fullName evidence="7">Cobalt ECF transporter T component CbiQ</fullName>
    </submittedName>
</protein>
<keyword evidence="4" id="KW-0812">Transmembrane</keyword>
<evidence type="ECO:0000256" key="1">
    <source>
        <dbReference type="ARBA" id="ARBA00004141"/>
    </source>
</evidence>
<dbReference type="InterPro" id="IPR003339">
    <property type="entry name" value="ABC/ECF_trnsptr_transmembrane"/>
</dbReference>
<dbReference type="PANTHER" id="PTHR34857">
    <property type="entry name" value="SLL0384 PROTEIN"/>
    <property type="match status" value="1"/>
</dbReference>
<accession>A0A2W5SS91</accession>
<dbReference type="PANTHER" id="PTHR34857:SF2">
    <property type="entry name" value="SLL0384 PROTEIN"/>
    <property type="match status" value="1"/>
</dbReference>
<comment type="caution">
    <text evidence="7">The sequence shown here is derived from an EMBL/GenBank/DDBJ whole genome shotgun (WGS) entry which is preliminary data.</text>
</comment>
<sequence>RLFVLTARYVSLIRDEARRLHEAMRLRGFRPRSSRHTWRSYGNLLGMLLVRALDRAQRVEEAMRCRGYDGRFPRLAQPAPAARDWAGLTAALGFGLLVLLVDRL</sequence>
<organism evidence="7 8">
    <name type="scientific">Ancylobacter novellus</name>
    <name type="common">Thiobacillus novellus</name>
    <dbReference type="NCBI Taxonomy" id="921"/>
    <lineage>
        <taxon>Bacteria</taxon>
        <taxon>Pseudomonadati</taxon>
        <taxon>Pseudomonadota</taxon>
        <taxon>Alphaproteobacteria</taxon>
        <taxon>Hyphomicrobiales</taxon>
        <taxon>Xanthobacteraceae</taxon>
        <taxon>Ancylobacter</taxon>
    </lineage>
</organism>
<evidence type="ECO:0000256" key="2">
    <source>
        <dbReference type="ARBA" id="ARBA00008564"/>
    </source>
</evidence>
<keyword evidence="6" id="KW-0472">Membrane</keyword>
<evidence type="ECO:0000313" key="8">
    <source>
        <dbReference type="Proteomes" id="UP000248887"/>
    </source>
</evidence>
<reference evidence="7 8" key="1">
    <citation type="submission" date="2017-08" db="EMBL/GenBank/DDBJ databases">
        <title>Infants hospitalized years apart are colonized by the same room-sourced microbial strains.</title>
        <authorList>
            <person name="Brooks B."/>
            <person name="Olm M.R."/>
            <person name="Firek B.A."/>
            <person name="Baker R."/>
            <person name="Thomas B.C."/>
            <person name="Morowitz M.J."/>
            <person name="Banfield J.F."/>
        </authorList>
    </citation>
    <scope>NUCLEOTIDE SEQUENCE [LARGE SCALE GENOMIC DNA]</scope>
    <source>
        <strain evidence="7">S2_005_001_R2_27</strain>
    </source>
</reference>
<evidence type="ECO:0000256" key="4">
    <source>
        <dbReference type="ARBA" id="ARBA00022692"/>
    </source>
</evidence>
<feature type="non-terminal residue" evidence="7">
    <location>
        <position position="1"/>
    </location>
</feature>
<dbReference type="AlphaFoldDB" id="A0A2W5SS91"/>
<dbReference type="Proteomes" id="UP000248887">
    <property type="component" value="Unassembled WGS sequence"/>
</dbReference>
<dbReference type="GO" id="GO:0005886">
    <property type="term" value="C:plasma membrane"/>
    <property type="evidence" value="ECO:0007669"/>
    <property type="project" value="UniProtKB-ARBA"/>
</dbReference>